<reference evidence="1" key="1">
    <citation type="submission" date="2014-11" db="EMBL/GenBank/DDBJ databases">
        <authorList>
            <person name="Amaro Gonzalez C."/>
        </authorList>
    </citation>
    <scope>NUCLEOTIDE SEQUENCE</scope>
</reference>
<reference evidence="1" key="2">
    <citation type="journal article" date="2015" name="Fish Shellfish Immunol.">
        <title>Early steps in the European eel (Anguilla anguilla)-Vibrio vulnificus interaction in the gills: Role of the RtxA13 toxin.</title>
        <authorList>
            <person name="Callol A."/>
            <person name="Pajuelo D."/>
            <person name="Ebbesson L."/>
            <person name="Teles M."/>
            <person name="MacKenzie S."/>
            <person name="Amaro C."/>
        </authorList>
    </citation>
    <scope>NUCLEOTIDE SEQUENCE</scope>
</reference>
<protein>
    <submittedName>
        <fullName evidence="1">Uncharacterized protein</fullName>
    </submittedName>
</protein>
<proteinExistence type="predicted"/>
<dbReference type="EMBL" id="GBXM01091031">
    <property type="protein sequence ID" value="JAH17546.1"/>
    <property type="molecule type" value="Transcribed_RNA"/>
</dbReference>
<accession>A0A0E9QKX9</accession>
<organism evidence="1">
    <name type="scientific">Anguilla anguilla</name>
    <name type="common">European freshwater eel</name>
    <name type="synonym">Muraena anguilla</name>
    <dbReference type="NCBI Taxonomy" id="7936"/>
    <lineage>
        <taxon>Eukaryota</taxon>
        <taxon>Metazoa</taxon>
        <taxon>Chordata</taxon>
        <taxon>Craniata</taxon>
        <taxon>Vertebrata</taxon>
        <taxon>Euteleostomi</taxon>
        <taxon>Actinopterygii</taxon>
        <taxon>Neopterygii</taxon>
        <taxon>Teleostei</taxon>
        <taxon>Anguilliformes</taxon>
        <taxon>Anguillidae</taxon>
        <taxon>Anguilla</taxon>
    </lineage>
</organism>
<sequence length="44" mass="5566">MSYVFFPSSIDCRYAFHCKRHRILSRYFEMTCNNRYIVLNYFWS</sequence>
<name>A0A0E9QKX9_ANGAN</name>
<dbReference type="AlphaFoldDB" id="A0A0E9QKX9"/>
<evidence type="ECO:0000313" key="1">
    <source>
        <dbReference type="EMBL" id="JAH17546.1"/>
    </source>
</evidence>